<comment type="caution">
    <text evidence="1">The sequence shown here is derived from an EMBL/GenBank/DDBJ whole genome shotgun (WGS) entry which is preliminary data.</text>
</comment>
<dbReference type="EMBL" id="DMAN01000083">
    <property type="protein sequence ID" value="HAE26284.1"/>
    <property type="molecule type" value="Genomic_DNA"/>
</dbReference>
<dbReference type="AlphaFoldDB" id="A0A3B9GW95"/>
<dbReference type="Proteomes" id="UP000259610">
    <property type="component" value="Unassembled WGS sequence"/>
</dbReference>
<reference evidence="1 2" key="1">
    <citation type="journal article" date="2018" name="Nat. Biotechnol.">
        <title>A standardized bacterial taxonomy based on genome phylogeny substantially revises the tree of life.</title>
        <authorList>
            <person name="Parks D.H."/>
            <person name="Chuvochina M."/>
            <person name="Waite D.W."/>
            <person name="Rinke C."/>
            <person name="Skarshewski A."/>
            <person name="Chaumeil P.A."/>
            <person name="Hugenholtz P."/>
        </authorList>
    </citation>
    <scope>NUCLEOTIDE SEQUENCE [LARGE SCALE GENOMIC DNA]</scope>
    <source>
        <strain evidence="1">UBA8733</strain>
    </source>
</reference>
<proteinExistence type="predicted"/>
<feature type="non-terminal residue" evidence="1">
    <location>
        <position position="1"/>
    </location>
</feature>
<protein>
    <submittedName>
        <fullName evidence="1">Uncharacterized protein</fullName>
    </submittedName>
</protein>
<name>A0A3B9GW95_9PROT</name>
<sequence length="79" mass="8883">PGFGRIRLAHDPDRGGLFLRLLDHEAYWNFYLTPIADGALHWRAFNTIFTADGEGGLNARQTLQSQERTVQLPSIASED</sequence>
<accession>A0A3B9GW95</accession>
<organism evidence="1 2">
    <name type="scientific">Hyphomonas adhaerens</name>
    <dbReference type="NCBI Taxonomy" id="81029"/>
    <lineage>
        <taxon>Bacteria</taxon>
        <taxon>Pseudomonadati</taxon>
        <taxon>Pseudomonadota</taxon>
        <taxon>Alphaproteobacteria</taxon>
        <taxon>Hyphomonadales</taxon>
        <taxon>Hyphomonadaceae</taxon>
        <taxon>Hyphomonas</taxon>
    </lineage>
</organism>
<gene>
    <name evidence="1" type="ORF">DCG58_03915</name>
</gene>
<evidence type="ECO:0000313" key="2">
    <source>
        <dbReference type="Proteomes" id="UP000259610"/>
    </source>
</evidence>
<evidence type="ECO:0000313" key="1">
    <source>
        <dbReference type="EMBL" id="HAE26284.1"/>
    </source>
</evidence>